<dbReference type="AlphaFoldDB" id="A0A8J4EEE7"/>
<feature type="transmembrane region" description="Helical" evidence="1">
    <location>
        <begin position="154"/>
        <end position="178"/>
    </location>
</feature>
<dbReference type="EMBL" id="BOPH01000088">
    <property type="protein sequence ID" value="GIJ71651.1"/>
    <property type="molecule type" value="Genomic_DNA"/>
</dbReference>
<accession>A0A8J4EEE7</accession>
<name>A0A8J4EEE7_9ACTN</name>
<reference evidence="2" key="1">
    <citation type="submission" date="2021-01" db="EMBL/GenBank/DDBJ databases">
        <title>Whole genome shotgun sequence of Virgisporangium ochraceum NBRC 16418.</title>
        <authorList>
            <person name="Komaki H."/>
            <person name="Tamura T."/>
        </authorList>
    </citation>
    <scope>NUCLEOTIDE SEQUENCE</scope>
    <source>
        <strain evidence="2">NBRC 16418</strain>
    </source>
</reference>
<feature type="transmembrane region" description="Helical" evidence="1">
    <location>
        <begin position="89"/>
        <end position="107"/>
    </location>
</feature>
<evidence type="ECO:0000313" key="3">
    <source>
        <dbReference type="Proteomes" id="UP000635606"/>
    </source>
</evidence>
<comment type="caution">
    <text evidence="2">The sequence shown here is derived from an EMBL/GenBank/DDBJ whole genome shotgun (WGS) entry which is preliminary data.</text>
</comment>
<organism evidence="2 3">
    <name type="scientific">Virgisporangium ochraceum</name>
    <dbReference type="NCBI Taxonomy" id="65505"/>
    <lineage>
        <taxon>Bacteria</taxon>
        <taxon>Bacillati</taxon>
        <taxon>Actinomycetota</taxon>
        <taxon>Actinomycetes</taxon>
        <taxon>Micromonosporales</taxon>
        <taxon>Micromonosporaceae</taxon>
        <taxon>Virgisporangium</taxon>
    </lineage>
</organism>
<evidence type="ECO:0000256" key="1">
    <source>
        <dbReference type="SAM" id="Phobius"/>
    </source>
</evidence>
<feature type="transmembrane region" description="Helical" evidence="1">
    <location>
        <begin position="184"/>
        <end position="210"/>
    </location>
</feature>
<protein>
    <submittedName>
        <fullName evidence="2">Uncharacterized protein</fullName>
    </submittedName>
</protein>
<proteinExistence type="predicted"/>
<keyword evidence="3" id="KW-1185">Reference proteome</keyword>
<evidence type="ECO:0000313" key="2">
    <source>
        <dbReference type="EMBL" id="GIJ71651.1"/>
    </source>
</evidence>
<dbReference type="RefSeq" id="WP_203931495.1">
    <property type="nucleotide sequence ID" value="NZ_BOPH01000088.1"/>
</dbReference>
<feature type="transmembrane region" description="Helical" evidence="1">
    <location>
        <begin position="119"/>
        <end position="145"/>
    </location>
</feature>
<sequence length="223" mass="23276">MRDTASVVRPPRTRRDWPLWRLWVLVTTAGESVGFCVPALTGVLAARLDLPPAVGFPLMLAAGWVEGYVLGSAQQWVLRRRLRGLSGRAFAHATAGAAVVAYAIGMLPSTAGDLSRLPVAVVAVGATVGGLALLASIGTAQWLVLRRHGYGGPWWILTTAAAWLAGLGVFMVVATPLWQPGQPVVVTVLVGVLAGVLMAGTVAVLTGFAAQRLTREAIGNGVR</sequence>
<feature type="transmembrane region" description="Helical" evidence="1">
    <location>
        <begin position="58"/>
        <end position="77"/>
    </location>
</feature>
<keyword evidence="1" id="KW-0472">Membrane</keyword>
<gene>
    <name evidence="2" type="ORF">Voc01_065680</name>
</gene>
<feature type="transmembrane region" description="Helical" evidence="1">
    <location>
        <begin position="20"/>
        <end position="46"/>
    </location>
</feature>
<keyword evidence="1" id="KW-0812">Transmembrane</keyword>
<keyword evidence="1" id="KW-1133">Transmembrane helix</keyword>
<dbReference type="Proteomes" id="UP000635606">
    <property type="component" value="Unassembled WGS sequence"/>
</dbReference>